<organism evidence="3 4">
    <name type="scientific">Dyadobacter frigoris</name>
    <dbReference type="NCBI Taxonomy" id="2576211"/>
    <lineage>
        <taxon>Bacteria</taxon>
        <taxon>Pseudomonadati</taxon>
        <taxon>Bacteroidota</taxon>
        <taxon>Cytophagia</taxon>
        <taxon>Cytophagales</taxon>
        <taxon>Spirosomataceae</taxon>
        <taxon>Dyadobacter</taxon>
    </lineage>
</organism>
<dbReference type="InterPro" id="IPR026341">
    <property type="entry name" value="T9SS_type_B"/>
</dbReference>
<sequence length="532" mass="58070">MQAKTKNRYRKYLFPWPCLLLMMALTPYCFSNVRIPKETQRGYKNISNTYLNSIILQSPDVYCRGNNPVLIVTGQNVTWYADAAKTRMLAQGNSFHAPSLDQTTTFYLTETIDQIQTEVKAITIEIVDPFLLDMKITTASCGRNDGTVTVVGKGGTAHYPLQFKLNDGPLQTSPVFTNLSAGTYKFTIWAAGCFGSSDITVGQQPSPIIAAVDSISPHCGDTNGSLRIAAYGGTGSLIYSLNGIDFKSDNRFDNLAGGIYTISVRDESLCMVSQSVSLKKSVKLQLNTVEVMPTSCGKANGQVIINAAQGNGRLTYSLTARSDQLSAMFDNLDAGSYQVSALDQDGCSDIQAVIVAASEGPTITNIDKQIPTCDVADGRLTVSVAGLGNHYYSIDGRTYQQDSSFFGLRGGNFVVTVKDDSNCTAEKRINLGEPCNQMFYLPNSFTPNNDGINDGWAIFFPFANLNIVEFTIYNRWGEVVFHSKPGSVQSGKILWDGSYRAIVVNGLYTFQLQVQFASDKSHIYLGTVTVLK</sequence>
<keyword evidence="1" id="KW-0732">Signal</keyword>
<comment type="caution">
    <text evidence="3">The sequence shown here is derived from an EMBL/GenBank/DDBJ whole genome shotgun (WGS) entry which is preliminary data.</text>
</comment>
<proteinExistence type="predicted"/>
<gene>
    <name evidence="3" type="ORF">FDK13_33300</name>
</gene>
<dbReference type="AlphaFoldDB" id="A0A4V6BHU0"/>
<evidence type="ECO:0000259" key="2">
    <source>
        <dbReference type="Pfam" id="PF19081"/>
    </source>
</evidence>
<keyword evidence="4" id="KW-1185">Reference proteome</keyword>
<dbReference type="InterPro" id="IPR044023">
    <property type="entry name" value="Ig_7"/>
</dbReference>
<reference evidence="3 4" key="1">
    <citation type="submission" date="2019-05" db="EMBL/GenBank/DDBJ databases">
        <title>Dyadobacter AR-3-8 sp. nov., isolated from arctic soil.</title>
        <authorList>
            <person name="Chaudhary D.K."/>
        </authorList>
    </citation>
    <scope>NUCLEOTIDE SEQUENCE [LARGE SCALE GENOMIC DNA]</scope>
    <source>
        <strain evidence="3 4">AR-3-8</strain>
    </source>
</reference>
<name>A0A4V6BHU0_9BACT</name>
<feature type="domain" description="Ig-like" evidence="2">
    <location>
        <begin position="59"/>
        <end position="111"/>
    </location>
</feature>
<accession>A0A4V6BHU0</accession>
<dbReference type="Pfam" id="PF19081">
    <property type="entry name" value="Ig_7"/>
    <property type="match status" value="1"/>
</dbReference>
<dbReference type="Pfam" id="PF13585">
    <property type="entry name" value="CHU_C"/>
    <property type="match status" value="1"/>
</dbReference>
<dbReference type="OrthoDB" id="7794186at2"/>
<dbReference type="NCBIfam" id="TIGR04131">
    <property type="entry name" value="Bac_Flav_CTERM"/>
    <property type="match status" value="1"/>
</dbReference>
<protein>
    <submittedName>
        <fullName evidence="3">T9SS type B sorting domain-containing protein</fullName>
    </submittedName>
</protein>
<evidence type="ECO:0000313" key="4">
    <source>
        <dbReference type="Proteomes" id="UP000304900"/>
    </source>
</evidence>
<evidence type="ECO:0000256" key="1">
    <source>
        <dbReference type="SAM" id="SignalP"/>
    </source>
</evidence>
<feature type="signal peptide" evidence="1">
    <location>
        <begin position="1"/>
        <end position="31"/>
    </location>
</feature>
<dbReference type="Proteomes" id="UP000304900">
    <property type="component" value="Unassembled WGS sequence"/>
</dbReference>
<evidence type="ECO:0000313" key="3">
    <source>
        <dbReference type="EMBL" id="TKT85713.1"/>
    </source>
</evidence>
<dbReference type="RefSeq" id="WP_137344344.1">
    <property type="nucleotide sequence ID" value="NZ_SZVO01000028.1"/>
</dbReference>
<dbReference type="EMBL" id="SZVO01000028">
    <property type="protein sequence ID" value="TKT85713.1"/>
    <property type="molecule type" value="Genomic_DNA"/>
</dbReference>
<feature type="chain" id="PRO_5020746317" evidence="1">
    <location>
        <begin position="32"/>
        <end position="532"/>
    </location>
</feature>